<dbReference type="Pfam" id="PF14697">
    <property type="entry name" value="Fer4_21"/>
    <property type="match status" value="1"/>
</dbReference>
<feature type="domain" description="4Fe-4S ferredoxin-type" evidence="7">
    <location>
        <begin position="39"/>
        <end position="68"/>
    </location>
</feature>
<dbReference type="RefSeq" id="WP_194703976.1">
    <property type="nucleotide sequence ID" value="NZ_JADKNH010000019.1"/>
</dbReference>
<comment type="cofactor">
    <cofactor evidence="1">
        <name>[4Fe-4S] cluster</name>
        <dbReference type="ChEBI" id="CHEBI:49883"/>
    </cofactor>
</comment>
<keyword evidence="2" id="KW-0004">4Fe-4S</keyword>
<keyword evidence="4" id="KW-0677">Repeat</keyword>
<protein>
    <submittedName>
        <fullName evidence="8">4Fe-4S binding protein</fullName>
    </submittedName>
</protein>
<evidence type="ECO:0000313" key="9">
    <source>
        <dbReference type="Proteomes" id="UP000614200"/>
    </source>
</evidence>
<dbReference type="SUPFAM" id="SSF54862">
    <property type="entry name" value="4Fe-4S ferredoxins"/>
    <property type="match status" value="1"/>
</dbReference>
<evidence type="ECO:0000256" key="6">
    <source>
        <dbReference type="ARBA" id="ARBA00023014"/>
    </source>
</evidence>
<keyword evidence="9" id="KW-1185">Reference proteome</keyword>
<dbReference type="Gene3D" id="3.30.70.20">
    <property type="match status" value="1"/>
</dbReference>
<dbReference type="Proteomes" id="UP000614200">
    <property type="component" value="Unassembled WGS sequence"/>
</dbReference>
<dbReference type="PANTHER" id="PTHR43724:SF1">
    <property type="entry name" value="PYRUVATE SYNTHASE SUBUNIT PORD"/>
    <property type="match status" value="1"/>
</dbReference>
<evidence type="ECO:0000256" key="1">
    <source>
        <dbReference type="ARBA" id="ARBA00001966"/>
    </source>
</evidence>
<dbReference type="InterPro" id="IPR017896">
    <property type="entry name" value="4Fe4S_Fe-S-bd"/>
</dbReference>
<evidence type="ECO:0000256" key="4">
    <source>
        <dbReference type="ARBA" id="ARBA00022737"/>
    </source>
</evidence>
<proteinExistence type="predicted"/>
<evidence type="ECO:0000256" key="5">
    <source>
        <dbReference type="ARBA" id="ARBA00023004"/>
    </source>
</evidence>
<dbReference type="PROSITE" id="PS00198">
    <property type="entry name" value="4FE4S_FER_1"/>
    <property type="match status" value="1"/>
</dbReference>
<name>A0ABR9ZZ54_9FIRM</name>
<dbReference type="InterPro" id="IPR011898">
    <property type="entry name" value="PorD_KorD"/>
</dbReference>
<dbReference type="PROSITE" id="PS51379">
    <property type="entry name" value="4FE4S_FER_2"/>
    <property type="match status" value="2"/>
</dbReference>
<feature type="domain" description="4Fe-4S ferredoxin-type" evidence="7">
    <location>
        <begin position="69"/>
        <end position="98"/>
    </location>
</feature>
<sequence>MKNFKRVPVPPLNHINDYPMGSSCESFHITDQNSGWRVFMPVINLDKCVSCYRCYLVCPDGAIHQNEDQKFEIDYDYCKGCGICANECKINAINMVKEDK</sequence>
<dbReference type="InterPro" id="IPR017900">
    <property type="entry name" value="4Fe4S_Fe_S_CS"/>
</dbReference>
<gene>
    <name evidence="8" type="ORF">ISU02_21800</name>
</gene>
<reference evidence="8 9" key="1">
    <citation type="submission" date="2020-11" db="EMBL/GenBank/DDBJ databases">
        <title>Fusibacter basophilias sp. nov.</title>
        <authorList>
            <person name="Qiu D."/>
        </authorList>
    </citation>
    <scope>NUCLEOTIDE SEQUENCE [LARGE SCALE GENOMIC DNA]</scope>
    <source>
        <strain evidence="8 9">Q10-2</strain>
    </source>
</reference>
<keyword evidence="6" id="KW-0411">Iron-sulfur</keyword>
<dbReference type="EMBL" id="JADKNH010000019">
    <property type="protein sequence ID" value="MBF4695739.1"/>
    <property type="molecule type" value="Genomic_DNA"/>
</dbReference>
<comment type="caution">
    <text evidence="8">The sequence shown here is derived from an EMBL/GenBank/DDBJ whole genome shotgun (WGS) entry which is preliminary data.</text>
</comment>
<evidence type="ECO:0000256" key="3">
    <source>
        <dbReference type="ARBA" id="ARBA00022723"/>
    </source>
</evidence>
<evidence type="ECO:0000259" key="7">
    <source>
        <dbReference type="PROSITE" id="PS51379"/>
    </source>
</evidence>
<keyword evidence="3" id="KW-0479">Metal-binding</keyword>
<evidence type="ECO:0000313" key="8">
    <source>
        <dbReference type="EMBL" id="MBF4695739.1"/>
    </source>
</evidence>
<dbReference type="PANTHER" id="PTHR43724">
    <property type="entry name" value="PYRUVATE SYNTHASE SUBUNIT PORD"/>
    <property type="match status" value="1"/>
</dbReference>
<accession>A0ABR9ZZ54</accession>
<dbReference type="NCBIfam" id="TIGR02179">
    <property type="entry name" value="PorD_KorD"/>
    <property type="match status" value="1"/>
</dbReference>
<evidence type="ECO:0000256" key="2">
    <source>
        <dbReference type="ARBA" id="ARBA00022485"/>
    </source>
</evidence>
<keyword evidence="5" id="KW-0408">Iron</keyword>
<organism evidence="8 9">
    <name type="scientific">Fusibacter ferrireducens</name>
    <dbReference type="NCBI Taxonomy" id="2785058"/>
    <lineage>
        <taxon>Bacteria</taxon>
        <taxon>Bacillati</taxon>
        <taxon>Bacillota</taxon>
        <taxon>Clostridia</taxon>
        <taxon>Eubacteriales</taxon>
        <taxon>Eubacteriales Family XII. Incertae Sedis</taxon>
        <taxon>Fusibacter</taxon>
    </lineage>
</organism>